<evidence type="ECO:0000313" key="1">
    <source>
        <dbReference type="EMBL" id="ASF00425.1"/>
    </source>
</evidence>
<organism evidence="1">
    <name type="scientific">uncultured virus</name>
    <dbReference type="NCBI Taxonomy" id="340016"/>
    <lineage>
        <taxon>Viruses</taxon>
        <taxon>environmental samples</taxon>
    </lineage>
</organism>
<reference evidence="1" key="2">
    <citation type="journal article" date="2017" name="Nat. Commun.">
        <title>Single-virus genomics reveals hidden cosmopolitan and abundant viruses.</title>
        <authorList>
            <person name="Martinez-Hernandez F."/>
            <person name="Fornas O."/>
            <person name="Lluesma Gomez M."/>
            <person name="Bolduc B."/>
            <person name="de la Cruz Pena M.J."/>
            <person name="Martinez J.M."/>
            <person name="Anton J."/>
            <person name="Gasol J.M."/>
            <person name="Rosselli R."/>
            <person name="Rodriguez-Valera F."/>
            <person name="Sullivan M.B."/>
            <person name="Acinas S.G."/>
            <person name="Martinez-Garcia M."/>
        </authorList>
    </citation>
    <scope>NUCLEOTIDE SEQUENCE</scope>
</reference>
<accession>A0A218MMB9</accession>
<name>A0A218MMB9_9VIRU</name>
<protein>
    <submittedName>
        <fullName evidence="1">Uncharacterized protein</fullName>
    </submittedName>
</protein>
<sequence length="101" mass="11575">MNEGFVAYTKENISLFRLAALKSALKLEVAGMKRRGRSVYAIIKDEFGLRGNKRTVLADFEKLIKQKKDENSKNVQKDTEVESTAFVPFSRQDSLFEEKKV</sequence>
<proteinExistence type="predicted"/>
<dbReference type="EMBL" id="KY052834">
    <property type="protein sequence ID" value="ASF00425.1"/>
    <property type="molecule type" value="Genomic_DNA"/>
</dbReference>
<reference evidence="1" key="1">
    <citation type="submission" date="2016-10" db="EMBL/GenBank/DDBJ databases">
        <authorList>
            <person name="Varghese N."/>
        </authorList>
    </citation>
    <scope>NUCLEOTIDE SEQUENCE</scope>
</reference>